<dbReference type="InterPro" id="IPR027379">
    <property type="entry name" value="CLS_N"/>
</dbReference>
<keyword evidence="4 7" id="KW-1133">Transmembrane helix</keyword>
<dbReference type="Pfam" id="PF13396">
    <property type="entry name" value="PLDc_N"/>
    <property type="match status" value="1"/>
</dbReference>
<reference evidence="9 10" key="1">
    <citation type="submission" date="2019-08" db="EMBL/GenBank/DDBJ databases">
        <authorList>
            <person name="Hu J."/>
        </authorList>
    </citation>
    <scope>NUCLEOTIDE SEQUENCE [LARGE SCALE GENOMIC DNA]</scope>
    <source>
        <strain evidence="9 10">NEAU-184</strain>
    </source>
</reference>
<evidence type="ECO:0000256" key="1">
    <source>
        <dbReference type="ARBA" id="ARBA00004651"/>
    </source>
</evidence>
<name>A0A5S4V243_9MICO</name>
<sequence length="164" mass="17703">MARLLFGLGVAAVIFTIYAVADCAFFDRTRIRGLRRGWWIVVILFVPIIGALLWFIIGRGRANRVGSGRGRTMAPDDDAEFLRQLRDDAAQDERIRRLEQELADLDADDPANPPKPGRTQGRAAGEGSTDGFESGGGDTLGTERKRPDAPDAPGEAGPSGRPNG</sequence>
<dbReference type="EMBL" id="VSSB01000001">
    <property type="protein sequence ID" value="TYL53207.1"/>
    <property type="molecule type" value="Genomic_DNA"/>
</dbReference>
<evidence type="ECO:0000313" key="9">
    <source>
        <dbReference type="EMBL" id="TYL53207.1"/>
    </source>
</evidence>
<accession>A0A5S4V243</accession>
<dbReference type="Proteomes" id="UP000325243">
    <property type="component" value="Unassembled WGS sequence"/>
</dbReference>
<evidence type="ECO:0000313" key="10">
    <source>
        <dbReference type="Proteomes" id="UP000325243"/>
    </source>
</evidence>
<protein>
    <submittedName>
        <fullName evidence="9">PLDc_N domain-containing protein</fullName>
    </submittedName>
</protein>
<organism evidence="9 10">
    <name type="scientific">Agromyces mariniharenae</name>
    <dbReference type="NCBI Taxonomy" id="2604423"/>
    <lineage>
        <taxon>Bacteria</taxon>
        <taxon>Bacillati</taxon>
        <taxon>Actinomycetota</taxon>
        <taxon>Actinomycetes</taxon>
        <taxon>Micrococcales</taxon>
        <taxon>Microbacteriaceae</taxon>
        <taxon>Agromyces</taxon>
    </lineage>
</organism>
<keyword evidence="3 7" id="KW-0812">Transmembrane</keyword>
<evidence type="ECO:0000256" key="7">
    <source>
        <dbReference type="SAM" id="Phobius"/>
    </source>
</evidence>
<dbReference type="AlphaFoldDB" id="A0A5S4V243"/>
<proteinExistence type="predicted"/>
<feature type="region of interest" description="Disordered" evidence="6">
    <location>
        <begin position="99"/>
        <end position="164"/>
    </location>
</feature>
<feature type="transmembrane region" description="Helical" evidence="7">
    <location>
        <begin position="37"/>
        <end position="57"/>
    </location>
</feature>
<keyword evidence="2" id="KW-1003">Cell membrane</keyword>
<feature type="domain" description="Cardiolipin synthase N-terminal" evidence="8">
    <location>
        <begin position="14"/>
        <end position="59"/>
    </location>
</feature>
<dbReference type="GO" id="GO:0005886">
    <property type="term" value="C:plasma membrane"/>
    <property type="evidence" value="ECO:0007669"/>
    <property type="project" value="UniProtKB-SubCell"/>
</dbReference>
<evidence type="ECO:0000259" key="8">
    <source>
        <dbReference type="Pfam" id="PF13396"/>
    </source>
</evidence>
<comment type="subcellular location">
    <subcellularLocation>
        <location evidence="1">Cell membrane</location>
        <topology evidence="1">Multi-pass membrane protein</topology>
    </subcellularLocation>
</comment>
<evidence type="ECO:0000256" key="2">
    <source>
        <dbReference type="ARBA" id="ARBA00022475"/>
    </source>
</evidence>
<evidence type="ECO:0000256" key="6">
    <source>
        <dbReference type="SAM" id="MobiDB-lite"/>
    </source>
</evidence>
<gene>
    <name evidence="9" type="ORF">FYC51_05795</name>
</gene>
<evidence type="ECO:0000256" key="5">
    <source>
        <dbReference type="ARBA" id="ARBA00023136"/>
    </source>
</evidence>
<evidence type="ECO:0000256" key="4">
    <source>
        <dbReference type="ARBA" id="ARBA00022989"/>
    </source>
</evidence>
<keyword evidence="5 7" id="KW-0472">Membrane</keyword>
<dbReference type="RefSeq" id="WP_148732677.1">
    <property type="nucleotide sequence ID" value="NZ_VSSB01000001.1"/>
</dbReference>
<comment type="caution">
    <text evidence="9">The sequence shown here is derived from an EMBL/GenBank/DDBJ whole genome shotgun (WGS) entry which is preliminary data.</text>
</comment>
<evidence type="ECO:0000256" key="3">
    <source>
        <dbReference type="ARBA" id="ARBA00022692"/>
    </source>
</evidence>
<keyword evidence="10" id="KW-1185">Reference proteome</keyword>